<evidence type="ECO:0000313" key="9">
    <source>
        <dbReference type="EMBL" id="QDH17458.1"/>
    </source>
</evidence>
<name>A0A4Y6ULD5_9PROT</name>
<evidence type="ECO:0000256" key="3">
    <source>
        <dbReference type="ARBA" id="ARBA00022960"/>
    </source>
</evidence>
<keyword evidence="10" id="KW-1185">Reference proteome</keyword>
<dbReference type="GO" id="GO:0008360">
    <property type="term" value="P:regulation of cell shape"/>
    <property type="evidence" value="ECO:0007669"/>
    <property type="project" value="UniProtKB-KW"/>
</dbReference>
<dbReference type="OrthoDB" id="8478127at2"/>
<dbReference type="InterPro" id="IPR042175">
    <property type="entry name" value="Cell/Rod_MreC_2"/>
</dbReference>
<dbReference type="PANTHER" id="PTHR34138:SF1">
    <property type="entry name" value="CELL SHAPE-DETERMINING PROTEIN MREC"/>
    <property type="match status" value="1"/>
</dbReference>
<evidence type="ECO:0000256" key="6">
    <source>
        <dbReference type="SAM" id="MobiDB-lite"/>
    </source>
</evidence>
<dbReference type="InterPro" id="IPR007221">
    <property type="entry name" value="MreC"/>
</dbReference>
<sequence length="310" mass="33861">MFSIHSKQLLAKMVLPLLVFLAVGLILLGLMKRPLVDDVRLRVADWLAPAYRVLVFPQQQINIWLTDLHGATNLTKENARLREENHNLRHWYDVAVALAAENARLKNNLHWIPEAAPQYVTGRVARDDGGPYSRAVLLDVGTGHNLHAGDIALDASGLLGRVTEIGPHTVRILLIDDDASRIPVTLSASHADAIMAGDDTMSPRLIYYPQDHHPIEGERVETRGQNSLPAGLPIGTVHYLAPNRPVVIPDANLERLDIVRVFDYGALDMQAPDAPGRVKVHHVSPQMLPGLFPSSKEGVVPSGMTGGGGQ</sequence>
<proteinExistence type="inferred from homology"/>
<keyword evidence="3 5" id="KW-0133">Cell shape</keyword>
<dbReference type="PIRSF" id="PIRSF038471">
    <property type="entry name" value="MreC"/>
    <property type="match status" value="1"/>
</dbReference>
<dbReference type="Pfam" id="PF04085">
    <property type="entry name" value="MreC"/>
    <property type="match status" value="1"/>
</dbReference>
<keyword evidence="7" id="KW-0812">Transmembrane</keyword>
<gene>
    <name evidence="9" type="primary">mreC</name>
    <name evidence="9" type="ORF">E3D00_07715</name>
</gene>
<dbReference type="PANTHER" id="PTHR34138">
    <property type="entry name" value="CELL SHAPE-DETERMINING PROTEIN MREC"/>
    <property type="match status" value="1"/>
</dbReference>
<feature type="transmembrane region" description="Helical" evidence="7">
    <location>
        <begin position="9"/>
        <end position="31"/>
    </location>
</feature>
<dbReference type="AlphaFoldDB" id="A0A4Y6ULD5"/>
<evidence type="ECO:0000256" key="7">
    <source>
        <dbReference type="SAM" id="Phobius"/>
    </source>
</evidence>
<dbReference type="Gene3D" id="2.40.10.350">
    <property type="entry name" value="Rod shape-determining protein MreC, domain 2"/>
    <property type="match status" value="1"/>
</dbReference>
<keyword evidence="7" id="KW-1133">Transmembrane helix</keyword>
<dbReference type="Gene3D" id="2.40.10.340">
    <property type="entry name" value="Rod shape-determining protein MreC, domain 1"/>
    <property type="match status" value="1"/>
</dbReference>
<feature type="region of interest" description="Disordered" evidence="6">
    <location>
        <begin position="291"/>
        <end position="310"/>
    </location>
</feature>
<comment type="function">
    <text evidence="5">Involved in formation and maintenance of cell shape.</text>
</comment>
<dbReference type="InterPro" id="IPR055342">
    <property type="entry name" value="MreC_beta-barrel_core"/>
</dbReference>
<dbReference type="GO" id="GO:0005886">
    <property type="term" value="C:plasma membrane"/>
    <property type="evidence" value="ECO:0007669"/>
    <property type="project" value="TreeGrafter"/>
</dbReference>
<keyword evidence="7" id="KW-0472">Membrane</keyword>
<evidence type="ECO:0000256" key="1">
    <source>
        <dbReference type="ARBA" id="ARBA00009369"/>
    </source>
</evidence>
<dbReference type="KEGG" id="ssam:E3D00_07715"/>
<dbReference type="RefSeq" id="WP_141461425.1">
    <property type="nucleotide sequence ID" value="NZ_CP038141.1"/>
</dbReference>
<organism evidence="9 10">
    <name type="scientific">Swingsia samuiensis</name>
    <dbReference type="NCBI Taxonomy" id="1293412"/>
    <lineage>
        <taxon>Bacteria</taxon>
        <taxon>Pseudomonadati</taxon>
        <taxon>Pseudomonadota</taxon>
        <taxon>Alphaproteobacteria</taxon>
        <taxon>Acetobacterales</taxon>
        <taxon>Acetobacteraceae</taxon>
        <taxon>Swingsia</taxon>
    </lineage>
</organism>
<accession>A0A4Y6ULD5</accession>
<protein>
    <recommendedName>
        <fullName evidence="2 5">Cell shape-determining protein MreC</fullName>
    </recommendedName>
    <alternativeName>
        <fullName evidence="4 5">Cell shape protein MreC</fullName>
    </alternativeName>
</protein>
<evidence type="ECO:0000256" key="5">
    <source>
        <dbReference type="PIRNR" id="PIRNR038471"/>
    </source>
</evidence>
<dbReference type="NCBIfam" id="NF010512">
    <property type="entry name" value="PRK13922.12-1"/>
    <property type="match status" value="1"/>
</dbReference>
<feature type="domain" description="Rod shape-determining protein MreC beta-barrel core" evidence="8">
    <location>
        <begin position="125"/>
        <end position="262"/>
    </location>
</feature>
<reference evidence="9 10" key="1">
    <citation type="submission" date="2019-03" db="EMBL/GenBank/DDBJ databases">
        <title>The complete genome sequence of Swingsia samuiensis NBRC107927(T).</title>
        <authorList>
            <person name="Chua K.-O."/>
            <person name="Chan K.-G."/>
            <person name="See-Too W.-S."/>
        </authorList>
    </citation>
    <scope>NUCLEOTIDE SEQUENCE [LARGE SCALE GENOMIC DNA]</scope>
    <source>
        <strain evidence="9 10">AH83</strain>
    </source>
</reference>
<dbReference type="Proteomes" id="UP000316313">
    <property type="component" value="Chromosome"/>
</dbReference>
<comment type="similarity">
    <text evidence="1 5">Belongs to the MreC family.</text>
</comment>
<evidence type="ECO:0000259" key="8">
    <source>
        <dbReference type="Pfam" id="PF04085"/>
    </source>
</evidence>
<evidence type="ECO:0000313" key="10">
    <source>
        <dbReference type="Proteomes" id="UP000316313"/>
    </source>
</evidence>
<dbReference type="EMBL" id="CP038141">
    <property type="protein sequence ID" value="QDH17458.1"/>
    <property type="molecule type" value="Genomic_DNA"/>
</dbReference>
<evidence type="ECO:0000256" key="2">
    <source>
        <dbReference type="ARBA" id="ARBA00013855"/>
    </source>
</evidence>
<evidence type="ECO:0000256" key="4">
    <source>
        <dbReference type="ARBA" id="ARBA00032089"/>
    </source>
</evidence>
<dbReference type="InterPro" id="IPR042177">
    <property type="entry name" value="Cell/Rod_1"/>
</dbReference>